<evidence type="ECO:0000313" key="2">
    <source>
        <dbReference type="EMBL" id="AAN12812.1"/>
    </source>
</evidence>
<name>Q853Z6_BPMOM</name>
<dbReference type="Proteomes" id="UP000000963">
    <property type="component" value="Segment"/>
</dbReference>
<proteinExistence type="predicted"/>
<protein>
    <submittedName>
        <fullName evidence="2">Uncharacterized protein</fullName>
    </submittedName>
</protein>
<evidence type="ECO:0000313" key="3">
    <source>
        <dbReference type="Proteomes" id="UP000000963"/>
    </source>
</evidence>
<sequence>MTDELISRAEQSLEGVTEGPWEVVEEIDGWRAGRPTVVRARNPNPGWEYLRVVTVGQTRPHFGTMRGTKGQDEANVAFIAAARSLVPELLEALKEAREELAENTGVIKALRRQRDVAENRVASLERALRSRIRD</sequence>
<dbReference type="EMBL" id="AY129338">
    <property type="protein sequence ID" value="AAN12812.1"/>
    <property type="molecule type" value="Genomic_DNA"/>
</dbReference>
<organism evidence="2 3">
    <name type="scientific">Mycobacterium phage Omega</name>
    <name type="common">Mycobacteriophage Omega</name>
    <dbReference type="NCBI Taxonomy" id="2907835"/>
    <lineage>
        <taxon>Viruses</taxon>
        <taxon>Duplodnaviria</taxon>
        <taxon>Heunggongvirae</taxon>
        <taxon>Uroviricota</taxon>
        <taxon>Caudoviricetes</taxon>
        <taxon>Omegavirus</taxon>
        <taxon>Omegavirus omega</taxon>
    </lineage>
</organism>
<dbReference type="RefSeq" id="NP_818470.1">
    <property type="nucleotide sequence ID" value="NC_004688.1"/>
</dbReference>
<feature type="coiled-coil region" evidence="1">
    <location>
        <begin position="79"/>
        <end position="127"/>
    </location>
</feature>
<organismHost>
    <name type="scientific">Mycolicibacterium smegmatis</name>
    <name type="common">Mycobacterium smegmatis</name>
    <dbReference type="NCBI Taxonomy" id="1772"/>
</organismHost>
<keyword evidence="3" id="KW-1185">Reference proteome</keyword>
<accession>Q853Z6</accession>
<reference evidence="2 3" key="1">
    <citation type="journal article" date="2003" name="Cell">
        <title>Origins of highly mosaic mycobacteriophage genomes.</title>
        <authorList>
            <person name="Pedulla M.L."/>
            <person name="Ford M.E."/>
            <person name="Houtz J.M."/>
            <person name="Karthikeyan T."/>
            <person name="Wadsworth C."/>
            <person name="Lewis J.A."/>
            <person name="Jacobs-Sera D."/>
            <person name="Falbo J."/>
            <person name="Gross J."/>
            <person name="Pannunzio N.R."/>
            <person name="Brucker W."/>
            <person name="Kumar V."/>
            <person name="Kandasamy J."/>
            <person name="Keenan L."/>
            <person name="Bardarov S."/>
            <person name="Kriakov J."/>
            <person name="Lawrence J.G."/>
            <person name="Jacobs W.R. Jr."/>
            <person name="Hendrix R.W."/>
            <person name="Hatfull G.F."/>
        </authorList>
    </citation>
    <scope>NUCLEOTIDE SEQUENCE</scope>
</reference>
<dbReference type="KEGG" id="vg:1260194"/>
<evidence type="ECO:0000256" key="1">
    <source>
        <dbReference type="SAM" id="Coils"/>
    </source>
</evidence>
<gene>
    <name evidence="2" type="primary">170</name>
    <name evidence="2" type="ORF">PBI_OMEGA_170</name>
</gene>
<keyword evidence="1" id="KW-0175">Coiled coil</keyword>